<comment type="caution">
    <text evidence="2">The sequence shown here is derived from an EMBL/GenBank/DDBJ whole genome shotgun (WGS) entry which is preliminary data.</text>
</comment>
<gene>
    <name evidence="2" type="ORF">ABID08_000704</name>
</gene>
<reference evidence="2 3" key="1">
    <citation type="submission" date="2024-06" db="EMBL/GenBank/DDBJ databases">
        <title>Genomic Encyclopedia of Type Strains, Phase IV (KMG-IV): sequencing the most valuable type-strain genomes for metagenomic binning, comparative biology and taxonomic classification.</title>
        <authorList>
            <person name="Goeker M."/>
        </authorList>
    </citation>
    <scope>NUCLEOTIDE SEQUENCE [LARGE SCALE GENOMIC DNA]</scope>
    <source>
        <strain evidence="2 3">DSM 29288</strain>
    </source>
</reference>
<feature type="region of interest" description="Disordered" evidence="1">
    <location>
        <begin position="1"/>
        <end position="35"/>
    </location>
</feature>
<accession>A0ABV2MA63</accession>
<organism evidence="2 3">
    <name type="scientific">Rhizobium binae</name>
    <dbReference type="NCBI Taxonomy" id="1138190"/>
    <lineage>
        <taxon>Bacteria</taxon>
        <taxon>Pseudomonadati</taxon>
        <taxon>Pseudomonadota</taxon>
        <taxon>Alphaproteobacteria</taxon>
        <taxon>Hyphomicrobiales</taxon>
        <taxon>Rhizobiaceae</taxon>
        <taxon>Rhizobium/Agrobacterium group</taxon>
        <taxon>Rhizobium</taxon>
    </lineage>
</organism>
<evidence type="ECO:0000313" key="2">
    <source>
        <dbReference type="EMBL" id="MET3753365.1"/>
    </source>
</evidence>
<feature type="compositionally biased region" description="Basic residues" evidence="1">
    <location>
        <begin position="14"/>
        <end position="23"/>
    </location>
</feature>
<name>A0ABV2MA63_9HYPH</name>
<dbReference type="EMBL" id="JBEPMY010000001">
    <property type="protein sequence ID" value="MET3753365.1"/>
    <property type="molecule type" value="Genomic_DNA"/>
</dbReference>
<feature type="region of interest" description="Disordered" evidence="1">
    <location>
        <begin position="74"/>
        <end position="106"/>
    </location>
</feature>
<evidence type="ECO:0000313" key="3">
    <source>
        <dbReference type="Proteomes" id="UP001549077"/>
    </source>
</evidence>
<protein>
    <recommendedName>
        <fullName evidence="4">DUF3606 domain-containing protein</fullName>
    </recommendedName>
</protein>
<dbReference type="GeneID" id="91149129"/>
<sequence>MASGGFRAGAGRPKGAKAPKAKPIKVAPDIKKAARQSGMSPLDYMLTVMNNNEVDSERRDRMAIAAAPYVHAKASDAVGGKKEQAQTEAERLAGDGKFAVPAPPKG</sequence>
<dbReference type="Proteomes" id="UP001549077">
    <property type="component" value="Unassembled WGS sequence"/>
</dbReference>
<dbReference type="RefSeq" id="WP_168302029.1">
    <property type="nucleotide sequence ID" value="NZ_CP071604.1"/>
</dbReference>
<feature type="compositionally biased region" description="Basic and acidic residues" evidence="1">
    <location>
        <begin position="79"/>
        <end position="94"/>
    </location>
</feature>
<evidence type="ECO:0000256" key="1">
    <source>
        <dbReference type="SAM" id="MobiDB-lite"/>
    </source>
</evidence>
<evidence type="ECO:0008006" key="4">
    <source>
        <dbReference type="Google" id="ProtNLM"/>
    </source>
</evidence>
<keyword evidence="3" id="KW-1185">Reference proteome</keyword>
<proteinExistence type="predicted"/>